<dbReference type="AlphaFoldDB" id="A0A8X6HJM5"/>
<organism evidence="1 2">
    <name type="scientific">Trichonephila clavata</name>
    <name type="common">Joro spider</name>
    <name type="synonym">Nephila clavata</name>
    <dbReference type="NCBI Taxonomy" id="2740835"/>
    <lineage>
        <taxon>Eukaryota</taxon>
        <taxon>Metazoa</taxon>
        <taxon>Ecdysozoa</taxon>
        <taxon>Arthropoda</taxon>
        <taxon>Chelicerata</taxon>
        <taxon>Arachnida</taxon>
        <taxon>Araneae</taxon>
        <taxon>Araneomorphae</taxon>
        <taxon>Entelegynae</taxon>
        <taxon>Araneoidea</taxon>
        <taxon>Nephilidae</taxon>
        <taxon>Trichonephila</taxon>
    </lineage>
</organism>
<keyword evidence="2" id="KW-1185">Reference proteome</keyword>
<proteinExistence type="predicted"/>
<dbReference type="EMBL" id="BMAO01038424">
    <property type="protein sequence ID" value="GFR24839.1"/>
    <property type="molecule type" value="Genomic_DNA"/>
</dbReference>
<comment type="caution">
    <text evidence="1">The sequence shown here is derived from an EMBL/GenBank/DDBJ whole genome shotgun (WGS) entry which is preliminary data.</text>
</comment>
<evidence type="ECO:0000313" key="1">
    <source>
        <dbReference type="EMBL" id="GFR24839.1"/>
    </source>
</evidence>
<reference evidence="1" key="1">
    <citation type="submission" date="2020-07" db="EMBL/GenBank/DDBJ databases">
        <title>Multicomponent nature underlies the extraordinary mechanical properties of spider dragline silk.</title>
        <authorList>
            <person name="Kono N."/>
            <person name="Nakamura H."/>
            <person name="Mori M."/>
            <person name="Yoshida Y."/>
            <person name="Ohtoshi R."/>
            <person name="Malay A.D."/>
            <person name="Moran D.A.P."/>
            <person name="Tomita M."/>
            <person name="Numata K."/>
            <person name="Arakawa K."/>
        </authorList>
    </citation>
    <scope>NUCLEOTIDE SEQUENCE</scope>
</reference>
<name>A0A8X6HJM5_TRICU</name>
<sequence length="67" mass="8026">MTKPMLKNLITKSAGYDEEDTKLMYEGIVEERKENERELLEERKRPDNLELEKLRIEAQIGLNQEIY</sequence>
<evidence type="ECO:0000313" key="2">
    <source>
        <dbReference type="Proteomes" id="UP000887116"/>
    </source>
</evidence>
<accession>A0A8X6HJM5</accession>
<dbReference type="Proteomes" id="UP000887116">
    <property type="component" value="Unassembled WGS sequence"/>
</dbReference>
<gene>
    <name evidence="1" type="ORF">TNCT_322181</name>
</gene>
<protein>
    <submittedName>
        <fullName evidence="1">Uncharacterized protein</fullName>
    </submittedName>
</protein>